<evidence type="ECO:0000313" key="2">
    <source>
        <dbReference type="EMBL" id="VVC26431.1"/>
    </source>
</evidence>
<feature type="compositionally biased region" description="Polar residues" evidence="1">
    <location>
        <begin position="50"/>
        <end position="71"/>
    </location>
</feature>
<dbReference type="EMBL" id="CABPRJ010000033">
    <property type="protein sequence ID" value="VVC26431.1"/>
    <property type="molecule type" value="Genomic_DNA"/>
</dbReference>
<organism evidence="2 3">
    <name type="scientific">Cinara cedri</name>
    <dbReference type="NCBI Taxonomy" id="506608"/>
    <lineage>
        <taxon>Eukaryota</taxon>
        <taxon>Metazoa</taxon>
        <taxon>Ecdysozoa</taxon>
        <taxon>Arthropoda</taxon>
        <taxon>Hexapoda</taxon>
        <taxon>Insecta</taxon>
        <taxon>Pterygota</taxon>
        <taxon>Neoptera</taxon>
        <taxon>Paraneoptera</taxon>
        <taxon>Hemiptera</taxon>
        <taxon>Sternorrhyncha</taxon>
        <taxon>Aphidomorpha</taxon>
        <taxon>Aphidoidea</taxon>
        <taxon>Aphididae</taxon>
        <taxon>Lachninae</taxon>
        <taxon>Cinara</taxon>
    </lineage>
</organism>
<reference evidence="2 3" key="1">
    <citation type="submission" date="2019-08" db="EMBL/GenBank/DDBJ databases">
        <authorList>
            <person name="Alioto T."/>
            <person name="Alioto T."/>
            <person name="Gomez Garrido J."/>
        </authorList>
    </citation>
    <scope>NUCLEOTIDE SEQUENCE [LARGE SCALE GENOMIC DNA]</scope>
</reference>
<feature type="compositionally biased region" description="Basic and acidic residues" evidence="1">
    <location>
        <begin position="348"/>
        <end position="357"/>
    </location>
</feature>
<gene>
    <name evidence="2" type="ORF">CINCED_3A007460</name>
</gene>
<feature type="compositionally biased region" description="Low complexity" evidence="1">
    <location>
        <begin position="443"/>
        <end position="459"/>
    </location>
</feature>
<feature type="region of interest" description="Disordered" evidence="1">
    <location>
        <begin position="590"/>
        <end position="610"/>
    </location>
</feature>
<dbReference type="Proteomes" id="UP000325440">
    <property type="component" value="Unassembled WGS sequence"/>
</dbReference>
<feature type="compositionally biased region" description="Pro residues" evidence="1">
    <location>
        <begin position="73"/>
        <end position="86"/>
    </location>
</feature>
<accession>A0A5E4M2N4</accession>
<evidence type="ECO:0000313" key="3">
    <source>
        <dbReference type="Proteomes" id="UP000325440"/>
    </source>
</evidence>
<feature type="compositionally biased region" description="Low complexity" evidence="1">
    <location>
        <begin position="361"/>
        <end position="377"/>
    </location>
</feature>
<feature type="region of interest" description="Disordered" evidence="1">
    <location>
        <begin position="263"/>
        <end position="283"/>
    </location>
</feature>
<feature type="compositionally biased region" description="Low complexity" evidence="1">
    <location>
        <begin position="98"/>
        <end position="110"/>
    </location>
</feature>
<name>A0A5E4M2N4_9HEMI</name>
<feature type="region of interest" description="Disordered" evidence="1">
    <location>
        <begin position="19"/>
        <end position="111"/>
    </location>
</feature>
<sequence length="668" mass="75302">MDTCVDPKVVPTWKLELINRRRTRNNSSQSSKCAGSGDNNEQLQVKPVQWTWSPSTQHFLQQQQPNATRTTSPPSPPSSPPPPPPQQKQQQQHHHQHQQQQQQKQQQQQPTTVVVGTVCSNMRLFKCEATIMTNFKKNPQINRCRSKFKTKPQIITEITNGLDYRSDSSEEFKYGPGIVNKLKSKYMSMTVREQKPRPPLRRSTSMDNIVEEHKLLDKPSNKHYSQPDVISMASAVKSETMKRARSMETLSDPHHSTIVNINNGYKDDELPQPKTANGELPPPDVVKTYKKIFETKTQGEIVKPVKIKPAILPKPVLSPEKTRPARMNKVPPKKMSPPIKYPNRLKKKEPLGFDRSKSLISDEVSSSQDESSMSSDDGGPAKQRVAIKTAITATATISDNNKSVPIQTKQICVIRPTTRTTLQPEETTNAQLSDKEIEKNFINNNNNNNTNNTNNVNNTSGEKKIGGLWDKKRWDNHENSVVFNFVNRKGVPNYIDSESPMPRRDNSYGVKDGCIMLDAHCEESSTDDLDNVNSDNYVIFVGDNIIIGRSNLRKENTATSKKDLRIKFSEVLETTHEYPSEASLLLQQVEDDSTRHEEDSTAAASPKSTFGNYIPSKLGTNEEAFLGEYGVSRSNIVKTAKRSVEKDETPVIDTNVPWSEETTPDLLF</sequence>
<dbReference type="InterPro" id="IPR052145">
    <property type="entry name" value="Mediator/Homeobox_domain"/>
</dbReference>
<dbReference type="PANTHER" id="PTHR24330:SF19">
    <property type="entry name" value="MEDIATOR OF RNA POLYMERASE II TRANSCRIPTION SUBUNIT 29"/>
    <property type="match status" value="1"/>
</dbReference>
<proteinExistence type="predicted"/>
<dbReference type="SUPFAM" id="SSF81995">
    <property type="entry name" value="beta-sandwich domain of Sec23/24"/>
    <property type="match status" value="1"/>
</dbReference>
<dbReference type="PANTHER" id="PTHR24330">
    <property type="entry name" value="HOMEOBOX PROTEIN BARH-LIKE"/>
    <property type="match status" value="1"/>
</dbReference>
<evidence type="ECO:0000256" key="1">
    <source>
        <dbReference type="SAM" id="MobiDB-lite"/>
    </source>
</evidence>
<keyword evidence="3" id="KW-1185">Reference proteome</keyword>
<dbReference type="OrthoDB" id="6517071at2759"/>
<feature type="region of interest" description="Disordered" evidence="1">
    <location>
        <begin position="441"/>
        <end position="460"/>
    </location>
</feature>
<feature type="region of interest" description="Disordered" evidence="1">
    <location>
        <begin position="316"/>
        <end position="382"/>
    </location>
</feature>
<protein>
    <submittedName>
        <fullName evidence="2">WD40/YVTN repeat-like-containing domain</fullName>
    </submittedName>
</protein>
<dbReference type="AlphaFoldDB" id="A0A5E4M2N4"/>